<evidence type="ECO:0000313" key="9">
    <source>
        <dbReference type="EMBL" id="UXH77448.1"/>
    </source>
</evidence>
<name>A0ABY6B1Q4_9BURK</name>
<comment type="catalytic activity">
    <reaction evidence="7">
        <text>an N-acyl-L-alpha-aminoacyl-tRNA + H2O = an N-acyl-L-amino acid + a tRNA + H(+)</text>
        <dbReference type="Rhea" id="RHEA:54448"/>
        <dbReference type="Rhea" id="RHEA-COMP:10123"/>
        <dbReference type="Rhea" id="RHEA-COMP:13883"/>
        <dbReference type="ChEBI" id="CHEBI:15377"/>
        <dbReference type="ChEBI" id="CHEBI:15378"/>
        <dbReference type="ChEBI" id="CHEBI:59874"/>
        <dbReference type="ChEBI" id="CHEBI:78442"/>
        <dbReference type="ChEBI" id="CHEBI:138191"/>
        <dbReference type="EC" id="3.1.1.29"/>
    </reaction>
</comment>
<dbReference type="SUPFAM" id="SSF53178">
    <property type="entry name" value="Peptidyl-tRNA hydrolase-like"/>
    <property type="match status" value="1"/>
</dbReference>
<dbReference type="PANTHER" id="PTHR17224">
    <property type="entry name" value="PEPTIDYL-TRNA HYDROLASE"/>
    <property type="match status" value="1"/>
</dbReference>
<dbReference type="HAMAP" id="MF_00083">
    <property type="entry name" value="Pept_tRNA_hydro_bact"/>
    <property type="match status" value="1"/>
</dbReference>
<feature type="active site" description="Proton acceptor" evidence="7">
    <location>
        <position position="20"/>
    </location>
</feature>
<feature type="binding site" evidence="7">
    <location>
        <position position="69"/>
    </location>
    <ligand>
        <name>tRNA</name>
        <dbReference type="ChEBI" id="CHEBI:17843"/>
    </ligand>
</feature>
<evidence type="ECO:0000256" key="8">
    <source>
        <dbReference type="SAM" id="MobiDB-lite"/>
    </source>
</evidence>
<feature type="site" description="Stabilizes the basic form of H active site to accept a proton" evidence="7">
    <location>
        <position position="96"/>
    </location>
</feature>
<dbReference type="PROSITE" id="PS01196">
    <property type="entry name" value="PEPT_TRNA_HYDROL_2"/>
    <property type="match status" value="1"/>
</dbReference>
<keyword evidence="10" id="KW-1185">Reference proteome</keyword>
<keyword evidence="7" id="KW-0963">Cytoplasm</keyword>
<feature type="region of interest" description="Disordered" evidence="8">
    <location>
        <begin position="189"/>
        <end position="256"/>
    </location>
</feature>
<feature type="binding site" evidence="7">
    <location>
        <position position="15"/>
    </location>
    <ligand>
        <name>tRNA</name>
        <dbReference type="ChEBI" id="CHEBI:17843"/>
    </ligand>
</feature>
<dbReference type="Gene3D" id="3.40.50.1470">
    <property type="entry name" value="Peptidyl-tRNA hydrolase"/>
    <property type="match status" value="1"/>
</dbReference>
<evidence type="ECO:0000256" key="7">
    <source>
        <dbReference type="HAMAP-Rule" id="MF_00083"/>
    </source>
</evidence>
<organism evidence="9 10">
    <name type="scientific">Roseateles amylovorans</name>
    <dbReference type="NCBI Taxonomy" id="2978473"/>
    <lineage>
        <taxon>Bacteria</taxon>
        <taxon>Pseudomonadati</taxon>
        <taxon>Pseudomonadota</taxon>
        <taxon>Betaproteobacteria</taxon>
        <taxon>Burkholderiales</taxon>
        <taxon>Sphaerotilaceae</taxon>
        <taxon>Roseateles</taxon>
    </lineage>
</organism>
<keyword evidence="4 7" id="KW-0694">RNA-binding</keyword>
<reference evidence="9" key="1">
    <citation type="submission" date="2022-10" db="EMBL/GenBank/DDBJ databases">
        <title>Characterization and whole genome sequencing of a new Roseateles species, isolated from fresh water.</title>
        <authorList>
            <person name="Guliayeva D.Y."/>
            <person name="Akhremchuk A.E."/>
            <person name="Sikolenko M.A."/>
            <person name="Valentovich L.N."/>
            <person name="Sidarenka A.V."/>
        </authorList>
    </citation>
    <scope>NUCLEOTIDE SEQUENCE</scope>
    <source>
        <strain evidence="9">BIM B-1768</strain>
    </source>
</reference>
<gene>
    <name evidence="7 9" type="primary">pth</name>
    <name evidence="9" type="ORF">N4261_21000</name>
</gene>
<keyword evidence="2 7" id="KW-0820">tRNA-binding</keyword>
<evidence type="ECO:0000256" key="6">
    <source>
        <dbReference type="ARBA" id="ARBA00050038"/>
    </source>
</evidence>
<evidence type="ECO:0000256" key="5">
    <source>
        <dbReference type="ARBA" id="ARBA00038063"/>
    </source>
</evidence>
<evidence type="ECO:0000313" key="10">
    <source>
        <dbReference type="Proteomes" id="UP001064933"/>
    </source>
</evidence>
<feature type="binding site" evidence="7">
    <location>
        <position position="71"/>
    </location>
    <ligand>
        <name>tRNA</name>
        <dbReference type="ChEBI" id="CHEBI:17843"/>
    </ligand>
</feature>
<dbReference type="Pfam" id="PF01195">
    <property type="entry name" value="Pept_tRNA_hydro"/>
    <property type="match status" value="1"/>
</dbReference>
<dbReference type="InterPro" id="IPR036416">
    <property type="entry name" value="Pept_tRNA_hydro_sf"/>
</dbReference>
<dbReference type="InterPro" id="IPR001328">
    <property type="entry name" value="Pept_tRNA_hydro"/>
</dbReference>
<sequence length="256" mass="26916">MIRLFVGLGNPGTEYEDTRHNAGFWWIDTLARSLGASLQANRNYHGLVARVNHAPGADGPIWLLQPMTYMNLSGKSVAALARFFKIAPEEILAIHDELDLSPGEMKFKQGGGNGGHNGLKDMQAQLGSANFWRLRLGIGHPGHKAEVANYVLRKPPLADRQAVEDCIAKSMEAVQLMLKGDMDKALTKIHAKPPRPKPPRPAAPVEGKPTSAGVSTGTSVSAPLGAPAGESSGTPPAPSAAVAGPPSATGNGRSDT</sequence>
<dbReference type="CDD" id="cd00462">
    <property type="entry name" value="PTH"/>
    <property type="match status" value="1"/>
</dbReference>
<dbReference type="EC" id="3.1.1.29" evidence="1 7"/>
<dbReference type="EMBL" id="CP104562">
    <property type="protein sequence ID" value="UXH77448.1"/>
    <property type="molecule type" value="Genomic_DNA"/>
</dbReference>
<evidence type="ECO:0000256" key="1">
    <source>
        <dbReference type="ARBA" id="ARBA00013260"/>
    </source>
</evidence>
<feature type="binding site" evidence="7">
    <location>
        <position position="117"/>
    </location>
    <ligand>
        <name>tRNA</name>
        <dbReference type="ChEBI" id="CHEBI:17843"/>
    </ligand>
</feature>
<comment type="function">
    <text evidence="7">Catalyzes the release of premature peptidyl moieties from peptidyl-tRNA molecules trapped in stalled 50S ribosomal subunits, and thus maintains levels of free tRNAs and 50S ribosomes.</text>
</comment>
<dbReference type="InterPro" id="IPR018171">
    <property type="entry name" value="Pept_tRNA_hydro_CS"/>
</dbReference>
<evidence type="ECO:0000256" key="2">
    <source>
        <dbReference type="ARBA" id="ARBA00022555"/>
    </source>
</evidence>
<feature type="compositionally biased region" description="Basic residues" evidence="8">
    <location>
        <begin position="189"/>
        <end position="198"/>
    </location>
</feature>
<accession>A0ABY6B1Q4</accession>
<keyword evidence="3 7" id="KW-0378">Hydrolase</keyword>
<feature type="site" description="Discriminates between blocked and unblocked aminoacyl-tRNA" evidence="7">
    <location>
        <position position="10"/>
    </location>
</feature>
<proteinExistence type="inferred from homology"/>
<comment type="function">
    <text evidence="7">Hydrolyzes ribosome-free peptidyl-tRNAs (with 1 or more amino acids incorporated), which drop off the ribosome during protein synthesis, or as a result of ribosome stalling.</text>
</comment>
<dbReference type="GO" id="GO:0004045">
    <property type="term" value="F:peptidyl-tRNA hydrolase activity"/>
    <property type="evidence" value="ECO:0007669"/>
    <property type="project" value="UniProtKB-EC"/>
</dbReference>
<comment type="subunit">
    <text evidence="7">Monomer.</text>
</comment>
<dbReference type="PANTHER" id="PTHR17224:SF1">
    <property type="entry name" value="PEPTIDYL-TRNA HYDROLASE"/>
    <property type="match status" value="1"/>
</dbReference>
<comment type="similarity">
    <text evidence="5 7">Belongs to the PTH family.</text>
</comment>
<dbReference type="NCBIfam" id="TIGR00447">
    <property type="entry name" value="pth"/>
    <property type="match status" value="1"/>
</dbReference>
<comment type="subcellular location">
    <subcellularLocation>
        <location evidence="7">Cytoplasm</location>
    </subcellularLocation>
</comment>
<feature type="compositionally biased region" description="Low complexity" evidence="8">
    <location>
        <begin position="210"/>
        <end position="250"/>
    </location>
</feature>
<evidence type="ECO:0000256" key="4">
    <source>
        <dbReference type="ARBA" id="ARBA00022884"/>
    </source>
</evidence>
<protein>
    <recommendedName>
        <fullName evidence="6 7">Peptidyl-tRNA hydrolase</fullName>
        <shortName evidence="7">Pth</shortName>
        <ecNumber evidence="1 7">3.1.1.29</ecNumber>
    </recommendedName>
</protein>
<evidence type="ECO:0000256" key="3">
    <source>
        <dbReference type="ARBA" id="ARBA00022801"/>
    </source>
</evidence>
<dbReference type="Proteomes" id="UP001064933">
    <property type="component" value="Chromosome"/>
</dbReference>